<keyword evidence="2" id="KW-0539">Nucleus</keyword>
<evidence type="ECO:0000256" key="3">
    <source>
        <dbReference type="SAM" id="MobiDB-lite"/>
    </source>
</evidence>
<evidence type="ECO:0000256" key="2">
    <source>
        <dbReference type="ARBA" id="ARBA00023242"/>
    </source>
</evidence>
<dbReference type="EMBL" id="GEEE01001054">
    <property type="protein sequence ID" value="JAP62171.1"/>
    <property type="molecule type" value="Transcribed_RNA"/>
</dbReference>
<evidence type="ECO:0000313" key="6">
    <source>
        <dbReference type="EMBL" id="JAP62171.1"/>
    </source>
</evidence>
<dbReference type="Pfam" id="PF00385">
    <property type="entry name" value="Chromo"/>
    <property type="match status" value="1"/>
</dbReference>
<sequence>LVVTRLRFGCHIGFVAMSTKGDVHESEDSDEIAEDEYQVERITKVRIRNGRKEYFLKWKGYPEEENTWEPEENLDCPDLIKVTPSSSCLLVVPLILYLQTVHFKVFNFYRIIFSLAESCLPRTLCIASYFRFINVPLKSNGVFVALTMQICLSRVLGSRFPSMALLLQLRLFLKEFEERMKKERGPATPSRSLTSTITKRGKSSTASPGSSSDATVEPAKNSKRNRLSASAGEDEDSAAESKKSAEETPKVYNNLAPLSSFNLIVRIVVSCASELLQFYPGLLNVHIFLFHWFSLFIFLHHFYVCISVPND</sequence>
<dbReference type="InterPro" id="IPR017984">
    <property type="entry name" value="Chromo_dom_subgr"/>
</dbReference>
<feature type="region of interest" description="Disordered" evidence="3">
    <location>
        <begin position="182"/>
        <end position="246"/>
    </location>
</feature>
<dbReference type="InterPro" id="IPR051219">
    <property type="entry name" value="Heterochromatin_chromo-domain"/>
</dbReference>
<evidence type="ECO:0000256" key="1">
    <source>
        <dbReference type="ARBA" id="ARBA00004123"/>
    </source>
</evidence>
<dbReference type="GO" id="GO:0005634">
    <property type="term" value="C:nucleus"/>
    <property type="evidence" value="ECO:0007669"/>
    <property type="project" value="UniProtKB-SubCell"/>
</dbReference>
<dbReference type="PROSITE" id="PS50013">
    <property type="entry name" value="CHROMO_2"/>
    <property type="match status" value="1"/>
</dbReference>
<accession>A0A0V0J8P9</accession>
<comment type="subcellular location">
    <subcellularLocation>
        <location evidence="1">Nucleus</location>
    </subcellularLocation>
</comment>
<keyword evidence="4" id="KW-0472">Membrane</keyword>
<dbReference type="PROSITE" id="PS00598">
    <property type="entry name" value="CHROMO_1"/>
    <property type="match status" value="1"/>
</dbReference>
<dbReference type="InterPro" id="IPR016197">
    <property type="entry name" value="Chromo-like_dom_sf"/>
</dbReference>
<name>A0A0V0J8P9_SCHSO</name>
<dbReference type="PRINTS" id="PR00504">
    <property type="entry name" value="CHROMODOMAIN"/>
</dbReference>
<dbReference type="InterPro" id="IPR000953">
    <property type="entry name" value="Chromo/chromo_shadow_dom"/>
</dbReference>
<evidence type="ECO:0000256" key="4">
    <source>
        <dbReference type="SAM" id="Phobius"/>
    </source>
</evidence>
<proteinExistence type="predicted"/>
<feature type="domain" description="Chromo" evidence="5">
    <location>
        <begin position="37"/>
        <end position="81"/>
    </location>
</feature>
<dbReference type="SUPFAM" id="SSF54160">
    <property type="entry name" value="Chromo domain-like"/>
    <property type="match status" value="1"/>
</dbReference>
<reference evidence="6" key="1">
    <citation type="submission" date="2016-01" db="EMBL/GenBank/DDBJ databases">
        <title>Reference transcriptome for the parasite Schistocephalus solidus: insights into the molecular evolution of parasitism.</title>
        <authorList>
            <person name="Hebert F.O."/>
            <person name="Grambauer S."/>
            <person name="Barber I."/>
            <person name="Landry C.R."/>
            <person name="Aubin-Horth N."/>
        </authorList>
    </citation>
    <scope>NUCLEOTIDE SEQUENCE</scope>
</reference>
<evidence type="ECO:0000259" key="5">
    <source>
        <dbReference type="PROSITE" id="PS50013"/>
    </source>
</evidence>
<keyword evidence="4" id="KW-0812">Transmembrane</keyword>
<dbReference type="InterPro" id="IPR023779">
    <property type="entry name" value="Chromodomain_CS"/>
</dbReference>
<feature type="compositionally biased region" description="Polar residues" evidence="3">
    <location>
        <begin position="189"/>
        <end position="198"/>
    </location>
</feature>
<keyword evidence="4" id="KW-1133">Transmembrane helix</keyword>
<dbReference type="InterPro" id="IPR023780">
    <property type="entry name" value="Chromo_domain"/>
</dbReference>
<dbReference type="SMART" id="SM00298">
    <property type="entry name" value="CHROMO"/>
    <property type="match status" value="1"/>
</dbReference>
<feature type="non-terminal residue" evidence="6">
    <location>
        <position position="1"/>
    </location>
</feature>
<dbReference type="PANTHER" id="PTHR22812">
    <property type="entry name" value="CHROMOBOX PROTEIN"/>
    <property type="match status" value="1"/>
</dbReference>
<gene>
    <name evidence="6" type="primary">HP1</name>
    <name evidence="6" type="ORF">TR160481</name>
</gene>
<organism evidence="6">
    <name type="scientific">Schistocephalus solidus</name>
    <name type="common">Tapeworm</name>
    <dbReference type="NCBI Taxonomy" id="70667"/>
    <lineage>
        <taxon>Eukaryota</taxon>
        <taxon>Metazoa</taxon>
        <taxon>Spiralia</taxon>
        <taxon>Lophotrochozoa</taxon>
        <taxon>Platyhelminthes</taxon>
        <taxon>Cestoda</taxon>
        <taxon>Eucestoda</taxon>
        <taxon>Diphyllobothriidea</taxon>
        <taxon>Diphyllobothriidae</taxon>
        <taxon>Schistocephalus</taxon>
    </lineage>
</organism>
<feature type="compositionally biased region" description="Low complexity" evidence="3">
    <location>
        <begin position="203"/>
        <end position="212"/>
    </location>
</feature>
<protein>
    <submittedName>
        <fullName evidence="6">Heterochromatin protein 1</fullName>
    </submittedName>
</protein>
<dbReference type="AlphaFoldDB" id="A0A0V0J8P9"/>
<dbReference type="Gene3D" id="2.40.50.40">
    <property type="match status" value="1"/>
</dbReference>
<feature type="transmembrane region" description="Helical" evidence="4">
    <location>
        <begin position="285"/>
        <end position="306"/>
    </location>
</feature>